<feature type="transmembrane region" description="Helical" evidence="1">
    <location>
        <begin position="45"/>
        <end position="65"/>
    </location>
</feature>
<dbReference type="RefSeq" id="WP_406765335.1">
    <property type="nucleotide sequence ID" value="NZ_JBJHZY010000002.1"/>
</dbReference>
<accession>A0ABW8TSL7</accession>
<keyword evidence="1" id="KW-1133">Transmembrane helix</keyword>
<name>A0ABW8TSL7_9CLOT</name>
<evidence type="ECO:0000313" key="3">
    <source>
        <dbReference type="Proteomes" id="UP001623661"/>
    </source>
</evidence>
<evidence type="ECO:0000256" key="1">
    <source>
        <dbReference type="SAM" id="Phobius"/>
    </source>
</evidence>
<protein>
    <recommendedName>
        <fullName evidence="4">Zinc ribbon domain-containing protein</fullName>
    </recommendedName>
</protein>
<proteinExistence type="predicted"/>
<keyword evidence="1" id="KW-0812">Transmembrane</keyword>
<reference evidence="2 3" key="1">
    <citation type="submission" date="2024-11" db="EMBL/GenBank/DDBJ databases">
        <authorList>
            <person name="Heng Y.C."/>
            <person name="Lim A.C.H."/>
            <person name="Lee J.K.Y."/>
            <person name="Kittelmann S."/>
        </authorList>
    </citation>
    <scope>NUCLEOTIDE SEQUENCE [LARGE SCALE GENOMIC DNA]</scope>
    <source>
        <strain evidence="2 3">WILCCON 0202</strain>
    </source>
</reference>
<dbReference type="Proteomes" id="UP001623661">
    <property type="component" value="Unassembled WGS sequence"/>
</dbReference>
<gene>
    <name evidence="2" type="ORF">ACJDUH_11470</name>
</gene>
<organism evidence="2 3">
    <name type="scientific">Candidatus Clostridium radicumherbarum</name>
    <dbReference type="NCBI Taxonomy" id="3381662"/>
    <lineage>
        <taxon>Bacteria</taxon>
        <taxon>Bacillati</taxon>
        <taxon>Bacillota</taxon>
        <taxon>Clostridia</taxon>
        <taxon>Eubacteriales</taxon>
        <taxon>Clostridiaceae</taxon>
        <taxon>Clostridium</taxon>
    </lineage>
</organism>
<evidence type="ECO:0008006" key="4">
    <source>
        <dbReference type="Google" id="ProtNLM"/>
    </source>
</evidence>
<evidence type="ECO:0000313" key="2">
    <source>
        <dbReference type="EMBL" id="MFL0268710.1"/>
    </source>
</evidence>
<keyword evidence="3" id="KW-1185">Reference proteome</keyword>
<comment type="caution">
    <text evidence="2">The sequence shown here is derived from an EMBL/GenBank/DDBJ whole genome shotgun (WGS) entry which is preliminary data.</text>
</comment>
<keyword evidence="1" id="KW-0472">Membrane</keyword>
<dbReference type="EMBL" id="JBJHZY010000002">
    <property type="protein sequence ID" value="MFL0268710.1"/>
    <property type="molecule type" value="Genomic_DNA"/>
</dbReference>
<sequence>MTDKNRNVLKYRKFALGCLFTSILLSILARILSFSGSSVLTKIFLYPGIALLISFIIISFVFWRCPRCKERLPIRFDYKNNVDEVLCPYCNMNLLHDDVNNR</sequence>